<organism evidence="2 3">
    <name type="scientific">Candidatus Magasanikbacteria bacterium GW2011_GWA2_37_8</name>
    <dbReference type="NCBI Taxonomy" id="1619036"/>
    <lineage>
        <taxon>Bacteria</taxon>
        <taxon>Candidatus Magasanikiibacteriota</taxon>
    </lineage>
</organism>
<dbReference type="SUPFAM" id="SSF51735">
    <property type="entry name" value="NAD(P)-binding Rossmann-fold domains"/>
    <property type="match status" value="1"/>
</dbReference>
<sequence length="304" mass="33345">MKYLVTGGAGFIGTNLVKELLSQGHEVVVLDNYVAGKKPERIQAGALYIEGDIRNSADLDKVCAGVNGIFHMAALPRVTFSVENPELTHDVNVNGTLQVLMAAKRNGIKRVVFSSSSSTYGGQDTGKLLEEDAVIKKPVSPYALHKLIGEHYCRIFADLFGIETVSLIYFNVYGPYFDPDGAYALVVGKFLKQKKENKPMTICGDGEYYRDYTHVKDVVRGNILAMQSDKVGKGETINIGCGRPTTVNELVKIMGGEFVYVPARLGDQRFSGANNQKAKELLGWEPSVMLEDGVAELKKEWGIK</sequence>
<protein>
    <submittedName>
        <fullName evidence="2">NAD-dependent epimerase/dehydratase</fullName>
    </submittedName>
</protein>
<evidence type="ECO:0000313" key="3">
    <source>
        <dbReference type="Proteomes" id="UP000034333"/>
    </source>
</evidence>
<dbReference type="PANTHER" id="PTHR43245:SF13">
    <property type="entry name" value="UDP-D-APIOSE_UDP-D-XYLOSE SYNTHASE 2"/>
    <property type="match status" value="1"/>
</dbReference>
<dbReference type="InterPro" id="IPR050177">
    <property type="entry name" value="Lipid_A_modif_metabolic_enz"/>
</dbReference>
<dbReference type="Gene3D" id="3.90.25.10">
    <property type="entry name" value="UDP-galactose 4-epimerase, domain 1"/>
    <property type="match status" value="1"/>
</dbReference>
<dbReference type="InterPro" id="IPR001509">
    <property type="entry name" value="Epimerase_deHydtase"/>
</dbReference>
<dbReference type="Proteomes" id="UP000034333">
    <property type="component" value="Unassembled WGS sequence"/>
</dbReference>
<gene>
    <name evidence="2" type="ORF">US58_C0042G0008</name>
</gene>
<evidence type="ECO:0000259" key="1">
    <source>
        <dbReference type="Pfam" id="PF01370"/>
    </source>
</evidence>
<proteinExistence type="predicted"/>
<dbReference type="InterPro" id="IPR036291">
    <property type="entry name" value="NAD(P)-bd_dom_sf"/>
</dbReference>
<dbReference type="PANTHER" id="PTHR43245">
    <property type="entry name" value="BIFUNCTIONAL POLYMYXIN RESISTANCE PROTEIN ARNA"/>
    <property type="match status" value="1"/>
</dbReference>
<dbReference type="PATRIC" id="fig|1619036.3.peg.845"/>
<comment type="caution">
    <text evidence="2">The sequence shown here is derived from an EMBL/GenBank/DDBJ whole genome shotgun (WGS) entry which is preliminary data.</text>
</comment>
<evidence type="ECO:0000313" key="2">
    <source>
        <dbReference type="EMBL" id="KKQ39068.1"/>
    </source>
</evidence>
<dbReference type="Gene3D" id="3.40.50.720">
    <property type="entry name" value="NAD(P)-binding Rossmann-like Domain"/>
    <property type="match status" value="1"/>
</dbReference>
<reference evidence="2 3" key="1">
    <citation type="journal article" date="2015" name="Nature">
        <title>rRNA introns, odd ribosomes, and small enigmatic genomes across a large radiation of phyla.</title>
        <authorList>
            <person name="Brown C.T."/>
            <person name="Hug L.A."/>
            <person name="Thomas B.C."/>
            <person name="Sharon I."/>
            <person name="Castelle C.J."/>
            <person name="Singh A."/>
            <person name="Wilkins M.J."/>
            <person name="Williams K.H."/>
            <person name="Banfield J.F."/>
        </authorList>
    </citation>
    <scope>NUCLEOTIDE SEQUENCE [LARGE SCALE GENOMIC DNA]</scope>
</reference>
<feature type="domain" description="NAD-dependent epimerase/dehydratase" evidence="1">
    <location>
        <begin position="4"/>
        <end position="240"/>
    </location>
</feature>
<dbReference type="AlphaFoldDB" id="A0A0G0H724"/>
<dbReference type="EMBL" id="LBTN01000042">
    <property type="protein sequence ID" value="KKQ39068.1"/>
    <property type="molecule type" value="Genomic_DNA"/>
</dbReference>
<dbReference type="STRING" id="1619036.US58_C0042G0008"/>
<dbReference type="Pfam" id="PF01370">
    <property type="entry name" value="Epimerase"/>
    <property type="match status" value="1"/>
</dbReference>
<name>A0A0G0H724_9BACT</name>
<accession>A0A0G0H724</accession>